<dbReference type="InterPro" id="IPR020568">
    <property type="entry name" value="Ribosomal_Su5_D2-typ_SF"/>
</dbReference>
<evidence type="ECO:0000256" key="4">
    <source>
        <dbReference type="ARBA" id="ARBA00022741"/>
    </source>
</evidence>
<keyword evidence="5" id="KW-0418">Kinase</keyword>
<reference evidence="9" key="1">
    <citation type="submission" date="2020-05" db="EMBL/GenBank/DDBJ databases">
        <authorList>
            <person name="Chiriac C."/>
            <person name="Salcher M."/>
            <person name="Ghai R."/>
            <person name="Kavagutti S V."/>
        </authorList>
    </citation>
    <scope>NUCLEOTIDE SEQUENCE</scope>
</reference>
<feature type="domain" description="GHMP kinase C-terminal" evidence="8">
    <location>
        <begin position="192"/>
        <end position="267"/>
    </location>
</feature>
<evidence type="ECO:0000256" key="6">
    <source>
        <dbReference type="ARBA" id="ARBA00022840"/>
    </source>
</evidence>
<name>A0A6J7FX32_9ZZZZ</name>
<dbReference type="PRINTS" id="PR00958">
    <property type="entry name" value="HOMSERKINASE"/>
</dbReference>
<dbReference type="Pfam" id="PF00288">
    <property type="entry name" value="GHMP_kinases_N"/>
    <property type="match status" value="1"/>
</dbReference>
<keyword evidence="2" id="KW-0808">Transferase</keyword>
<dbReference type="Gene3D" id="3.30.230.10">
    <property type="match status" value="1"/>
</dbReference>
<dbReference type="PANTHER" id="PTHR20861:SF1">
    <property type="entry name" value="HOMOSERINE KINASE"/>
    <property type="match status" value="1"/>
</dbReference>
<evidence type="ECO:0000256" key="3">
    <source>
        <dbReference type="ARBA" id="ARBA00022697"/>
    </source>
</evidence>
<dbReference type="InterPro" id="IPR013750">
    <property type="entry name" value="GHMP_kinase_C_dom"/>
</dbReference>
<dbReference type="SUPFAM" id="SSF55060">
    <property type="entry name" value="GHMP Kinase, C-terminal domain"/>
    <property type="match status" value="1"/>
</dbReference>
<dbReference type="EMBL" id="CAFBMJ010000033">
    <property type="protein sequence ID" value="CAB4900137.1"/>
    <property type="molecule type" value="Genomic_DNA"/>
</dbReference>
<dbReference type="GO" id="GO:0009088">
    <property type="term" value="P:threonine biosynthetic process"/>
    <property type="evidence" value="ECO:0007669"/>
    <property type="project" value="UniProtKB-KW"/>
</dbReference>
<keyword evidence="4" id="KW-0547">Nucleotide-binding</keyword>
<evidence type="ECO:0000259" key="7">
    <source>
        <dbReference type="Pfam" id="PF00288"/>
    </source>
</evidence>
<dbReference type="AlphaFoldDB" id="A0A6J7FX32"/>
<dbReference type="InterPro" id="IPR036554">
    <property type="entry name" value="GHMP_kinase_C_sf"/>
</dbReference>
<dbReference type="InterPro" id="IPR006204">
    <property type="entry name" value="GHMP_kinase_N_dom"/>
</dbReference>
<dbReference type="InterPro" id="IPR014721">
    <property type="entry name" value="Ribsml_uS5_D2-typ_fold_subgr"/>
</dbReference>
<evidence type="ECO:0000259" key="8">
    <source>
        <dbReference type="Pfam" id="PF08544"/>
    </source>
</evidence>
<dbReference type="GO" id="GO:0005524">
    <property type="term" value="F:ATP binding"/>
    <property type="evidence" value="ECO:0007669"/>
    <property type="project" value="UniProtKB-KW"/>
</dbReference>
<evidence type="ECO:0000313" key="10">
    <source>
        <dbReference type="EMBL" id="CAB4964641.1"/>
    </source>
</evidence>
<gene>
    <name evidence="9" type="ORF">UFOPK3573_00600</name>
    <name evidence="10" type="ORF">UFOPK3879_00939</name>
</gene>
<dbReference type="Gene3D" id="3.30.70.890">
    <property type="entry name" value="GHMP kinase, C-terminal domain"/>
    <property type="match status" value="1"/>
</dbReference>
<dbReference type="GO" id="GO:0004413">
    <property type="term" value="F:homoserine kinase activity"/>
    <property type="evidence" value="ECO:0007669"/>
    <property type="project" value="InterPro"/>
</dbReference>
<keyword evidence="6" id="KW-0067">ATP-binding</keyword>
<proteinExistence type="inferred from homology"/>
<evidence type="ECO:0000256" key="1">
    <source>
        <dbReference type="ARBA" id="ARBA00022605"/>
    </source>
</evidence>
<evidence type="ECO:0000256" key="2">
    <source>
        <dbReference type="ARBA" id="ARBA00022679"/>
    </source>
</evidence>
<sequence>MTSQSFFVRVPASSANLGPGFDALGMALSVHLELGPVIDGQVPSDAKMIDEFHPGHIAFRSYGGVGDVWVRSKIPMGRGLGFSGASRVAGVVVAHAQKNGASVEALVAARNDLLHASTQLEGHPDNVAASLVGGVTASASGEVVRIPLAVDPTILAWVPETKTSTEKSRTALATTLSLGDAVFNIGHTALLMGALASGDIKVLRKATQDRIHQDIRLANALGSKAALEAALQTDAWCAWLSGSGPTVAVMCAKSDAKQIASQLPQSGEVLELTIDQHGAVIVVGE</sequence>
<dbReference type="HAMAP" id="MF_00384">
    <property type="entry name" value="Homoser_kinase"/>
    <property type="match status" value="1"/>
</dbReference>
<evidence type="ECO:0000256" key="5">
    <source>
        <dbReference type="ARBA" id="ARBA00022777"/>
    </source>
</evidence>
<keyword evidence="3" id="KW-0791">Threonine biosynthesis</keyword>
<dbReference type="InterPro" id="IPR000870">
    <property type="entry name" value="Homoserine_kinase"/>
</dbReference>
<dbReference type="SUPFAM" id="SSF54211">
    <property type="entry name" value="Ribosomal protein S5 domain 2-like"/>
    <property type="match status" value="1"/>
</dbReference>
<protein>
    <submittedName>
        <fullName evidence="9">Unannotated protein</fullName>
    </submittedName>
</protein>
<feature type="domain" description="GHMP kinase N-terminal" evidence="7">
    <location>
        <begin position="64"/>
        <end position="134"/>
    </location>
</feature>
<accession>A0A6J7FX32</accession>
<organism evidence="9">
    <name type="scientific">freshwater metagenome</name>
    <dbReference type="NCBI Taxonomy" id="449393"/>
    <lineage>
        <taxon>unclassified sequences</taxon>
        <taxon>metagenomes</taxon>
        <taxon>ecological metagenomes</taxon>
    </lineage>
</organism>
<dbReference type="Pfam" id="PF08544">
    <property type="entry name" value="GHMP_kinases_C"/>
    <property type="match status" value="1"/>
</dbReference>
<keyword evidence="1" id="KW-0028">Amino-acid biosynthesis</keyword>
<evidence type="ECO:0000313" key="9">
    <source>
        <dbReference type="EMBL" id="CAB4900137.1"/>
    </source>
</evidence>
<dbReference type="PANTHER" id="PTHR20861">
    <property type="entry name" value="HOMOSERINE/4-DIPHOSPHOCYTIDYL-2-C-METHYL-D-ERYTHRITOL KINASE"/>
    <property type="match status" value="1"/>
</dbReference>
<dbReference type="EMBL" id="CAFBNR010000042">
    <property type="protein sequence ID" value="CAB4964641.1"/>
    <property type="molecule type" value="Genomic_DNA"/>
</dbReference>